<evidence type="ECO:0000313" key="4">
    <source>
        <dbReference type="EMBL" id="NYD86924.1"/>
    </source>
</evidence>
<dbReference type="PANTHER" id="PTHR30290:SF83">
    <property type="entry name" value="ABC TRANSPORTER SUBSTRATE-BINDING PROTEIN"/>
    <property type="match status" value="1"/>
</dbReference>
<dbReference type="Gene3D" id="3.40.190.10">
    <property type="entry name" value="Periplasmic binding protein-like II"/>
    <property type="match status" value="1"/>
</dbReference>
<dbReference type="GO" id="GO:0043190">
    <property type="term" value="C:ATP-binding cassette (ABC) transporter complex"/>
    <property type="evidence" value="ECO:0007669"/>
    <property type="project" value="InterPro"/>
</dbReference>
<dbReference type="PANTHER" id="PTHR30290">
    <property type="entry name" value="PERIPLASMIC BINDING COMPONENT OF ABC TRANSPORTER"/>
    <property type="match status" value="1"/>
</dbReference>
<reference evidence="4 5" key="1">
    <citation type="submission" date="2020-07" db="EMBL/GenBank/DDBJ databases">
        <title>Sequencing the genomes of 1000 actinobacteria strains.</title>
        <authorList>
            <person name="Klenk H.-P."/>
        </authorList>
    </citation>
    <scope>NUCLEOTIDE SEQUENCE [LARGE SCALE GENOMIC DNA]</scope>
    <source>
        <strain evidence="4 5">DSM 24482</strain>
    </source>
</reference>
<evidence type="ECO:0000313" key="3">
    <source>
        <dbReference type="EMBL" id="GIG32290.1"/>
    </source>
</evidence>
<dbReference type="AlphaFoldDB" id="A0A7Y9FGQ4"/>
<dbReference type="SUPFAM" id="SSF53850">
    <property type="entry name" value="Periplasmic binding protein-like II"/>
    <property type="match status" value="1"/>
</dbReference>
<dbReference type="Gene3D" id="3.10.105.10">
    <property type="entry name" value="Dipeptide-binding Protein, Domain 3"/>
    <property type="match status" value="1"/>
</dbReference>
<comment type="caution">
    <text evidence="4">The sequence shown here is derived from an EMBL/GenBank/DDBJ whole genome shotgun (WGS) entry which is preliminary data.</text>
</comment>
<feature type="chain" id="PRO_5039387561" evidence="1">
    <location>
        <begin position="25"/>
        <end position="542"/>
    </location>
</feature>
<dbReference type="Pfam" id="PF00496">
    <property type="entry name" value="SBP_bac_5"/>
    <property type="match status" value="1"/>
</dbReference>
<name>A0A7Y9FGQ4_9CELL</name>
<dbReference type="GO" id="GO:1904680">
    <property type="term" value="F:peptide transmembrane transporter activity"/>
    <property type="evidence" value="ECO:0007669"/>
    <property type="project" value="TreeGrafter"/>
</dbReference>
<dbReference type="InterPro" id="IPR030678">
    <property type="entry name" value="Peptide/Ni-bd"/>
</dbReference>
<dbReference type="InterPro" id="IPR000914">
    <property type="entry name" value="SBP_5_dom"/>
</dbReference>
<dbReference type="Proteomes" id="UP000618382">
    <property type="component" value="Unassembled WGS sequence"/>
</dbReference>
<dbReference type="EMBL" id="JACCBK010000001">
    <property type="protein sequence ID" value="NYD86924.1"/>
    <property type="molecule type" value="Genomic_DNA"/>
</dbReference>
<keyword evidence="1" id="KW-0732">Signal</keyword>
<dbReference type="PROSITE" id="PS51257">
    <property type="entry name" value="PROKAR_LIPOPROTEIN"/>
    <property type="match status" value="1"/>
</dbReference>
<dbReference type="Proteomes" id="UP000577956">
    <property type="component" value="Unassembled WGS sequence"/>
</dbReference>
<keyword evidence="6" id="KW-1185">Reference proteome</keyword>
<dbReference type="Gene3D" id="3.90.76.10">
    <property type="entry name" value="Dipeptide-binding Protein, Domain 1"/>
    <property type="match status" value="1"/>
</dbReference>
<feature type="domain" description="Solute-binding protein family 5" evidence="2">
    <location>
        <begin position="86"/>
        <end position="463"/>
    </location>
</feature>
<evidence type="ECO:0000313" key="6">
    <source>
        <dbReference type="Proteomes" id="UP000618382"/>
    </source>
</evidence>
<dbReference type="RefSeq" id="WP_140459411.1">
    <property type="nucleotide sequence ID" value="NZ_BAABFI010000008.1"/>
</dbReference>
<feature type="signal peptide" evidence="1">
    <location>
        <begin position="1"/>
        <end position="24"/>
    </location>
</feature>
<reference evidence="3 6" key="2">
    <citation type="submission" date="2021-01" db="EMBL/GenBank/DDBJ databases">
        <title>Whole genome shotgun sequence of Cellulomonas oligotrophica NBRC 109435.</title>
        <authorList>
            <person name="Komaki H."/>
            <person name="Tamura T."/>
        </authorList>
    </citation>
    <scope>NUCLEOTIDE SEQUENCE [LARGE SCALE GENOMIC DNA]</scope>
    <source>
        <strain evidence="3 6">NBRC 109435</strain>
    </source>
</reference>
<accession>A0A7Y9FGQ4</accession>
<dbReference type="GO" id="GO:0015833">
    <property type="term" value="P:peptide transport"/>
    <property type="evidence" value="ECO:0007669"/>
    <property type="project" value="TreeGrafter"/>
</dbReference>
<organism evidence="4 5">
    <name type="scientific">Cellulomonas oligotrophica</name>
    <dbReference type="NCBI Taxonomy" id="931536"/>
    <lineage>
        <taxon>Bacteria</taxon>
        <taxon>Bacillati</taxon>
        <taxon>Actinomycetota</taxon>
        <taxon>Actinomycetes</taxon>
        <taxon>Micrococcales</taxon>
        <taxon>Cellulomonadaceae</taxon>
        <taxon>Cellulomonas</taxon>
    </lineage>
</organism>
<dbReference type="GO" id="GO:0042597">
    <property type="term" value="C:periplasmic space"/>
    <property type="evidence" value="ECO:0007669"/>
    <property type="project" value="UniProtKB-ARBA"/>
</dbReference>
<dbReference type="InterPro" id="IPR039424">
    <property type="entry name" value="SBP_5"/>
</dbReference>
<evidence type="ECO:0000313" key="5">
    <source>
        <dbReference type="Proteomes" id="UP000577956"/>
    </source>
</evidence>
<evidence type="ECO:0000259" key="2">
    <source>
        <dbReference type="Pfam" id="PF00496"/>
    </source>
</evidence>
<dbReference type="EMBL" id="BONN01000003">
    <property type="protein sequence ID" value="GIG32290.1"/>
    <property type="molecule type" value="Genomic_DNA"/>
</dbReference>
<dbReference type="PIRSF" id="PIRSF002741">
    <property type="entry name" value="MppA"/>
    <property type="match status" value="1"/>
</dbReference>
<gene>
    <name evidence="4" type="ORF">BKA21_002473</name>
    <name evidence="3" type="ORF">Col01nite_14490</name>
</gene>
<evidence type="ECO:0000256" key="1">
    <source>
        <dbReference type="SAM" id="SignalP"/>
    </source>
</evidence>
<dbReference type="CDD" id="cd00995">
    <property type="entry name" value="PBP2_NikA_DppA_OppA_like"/>
    <property type="match status" value="1"/>
</dbReference>
<protein>
    <submittedName>
        <fullName evidence="3">ABC transporter substrate-binding protein</fullName>
    </submittedName>
    <submittedName>
        <fullName evidence="4">Oligopeptide transport system substrate-binding protein</fullName>
    </submittedName>
</protein>
<proteinExistence type="predicted"/>
<sequence length="542" mass="58209">MKFRRSARLTALGLAGALALTACASGTDAATDDEATTGPSTGIVTVSNGEPQNPLIPTMTNETYGSSVIQSIFAGLVYYDAEGAMHNEVAESISSEDNITWTITIADGWTFSDGTAVTADSFARAWDYGAALDNAQNLSYFFEPIKGFSYDENTSLIEAGGLTVQDESTLVVTLNQPESDFPLRLGYSAFFPLPESFFEDPAAFGEAPVGNGPYVLESWENDSVITLAPNPEYAGSRVPQNGGVELLAYTDEDSAYNDLLGGQLDVIKNVPASAFATFESELDGRSANQPAAVIQTLTVPEWLPEFQGEAGLLRREAISHAINRLEITATIFAGSRTPATDYTSPVIDGWNEEIKGNDVLQFDADKAAELWAEAEAIAPIGDYTLQVASNADSDHQTWIDAVCNGIRTNLEIECEFFPYPTFDEFLDARDSGTVPGLFRSGWQADYPAMSNFLGPIYGTGAGSNDGQWSNAAFDDTLKAAAGAPSQAEAVALYMDAETILFENLPGIPLWYNNATGGWADTVDNVQFGWDSDPILYQITKSE</sequence>